<dbReference type="PANTHER" id="PTHR30400:SF0">
    <property type="entry name" value="BIOSYNTHETIC PEPTIDOGLYCAN TRANSGLYCOSYLASE"/>
    <property type="match status" value="1"/>
</dbReference>
<gene>
    <name evidence="11" type="primary">mtgA</name>
    <name evidence="13" type="ORF">DI556_02550</name>
</gene>
<dbReference type="InterPro" id="IPR001264">
    <property type="entry name" value="Glyco_trans_51"/>
</dbReference>
<dbReference type="GO" id="GO:0008955">
    <property type="term" value="F:peptidoglycan glycosyltransferase activity"/>
    <property type="evidence" value="ECO:0007669"/>
    <property type="project" value="UniProtKB-UniRule"/>
</dbReference>
<evidence type="ECO:0000313" key="14">
    <source>
        <dbReference type="Proteomes" id="UP000249185"/>
    </source>
</evidence>
<dbReference type="UniPathway" id="UPA00219"/>
<dbReference type="GO" id="GO:0009274">
    <property type="term" value="C:peptidoglycan-based cell wall"/>
    <property type="evidence" value="ECO:0007669"/>
    <property type="project" value="InterPro"/>
</dbReference>
<dbReference type="GO" id="GO:0005886">
    <property type="term" value="C:plasma membrane"/>
    <property type="evidence" value="ECO:0007669"/>
    <property type="project" value="UniProtKB-SubCell"/>
</dbReference>
<evidence type="ECO:0000256" key="11">
    <source>
        <dbReference type="HAMAP-Rule" id="MF_00766"/>
    </source>
</evidence>
<name>A0A2W5NJ58_RHOSU</name>
<evidence type="ECO:0000256" key="7">
    <source>
        <dbReference type="ARBA" id="ARBA00022984"/>
    </source>
</evidence>
<evidence type="ECO:0000256" key="6">
    <source>
        <dbReference type="ARBA" id="ARBA00022960"/>
    </source>
</evidence>
<keyword evidence="2 11" id="KW-0997">Cell inner membrane</keyword>
<organism evidence="13 14">
    <name type="scientific">Rhodovulum sulfidophilum</name>
    <name type="common">Rhodobacter sulfidophilus</name>
    <dbReference type="NCBI Taxonomy" id="35806"/>
    <lineage>
        <taxon>Bacteria</taxon>
        <taxon>Pseudomonadati</taxon>
        <taxon>Pseudomonadota</taxon>
        <taxon>Alphaproteobacteria</taxon>
        <taxon>Rhodobacterales</taxon>
        <taxon>Paracoccaceae</taxon>
        <taxon>Rhodovulum</taxon>
    </lineage>
</organism>
<protein>
    <recommendedName>
        <fullName evidence="11">Biosynthetic peptidoglycan transglycosylase</fullName>
        <ecNumber evidence="11">2.4.99.28</ecNumber>
    </recommendedName>
    <alternativeName>
        <fullName evidence="11">Glycan polymerase</fullName>
    </alternativeName>
    <alternativeName>
        <fullName evidence="11">Peptidoglycan glycosyltransferase MtgA</fullName>
        <shortName evidence="11">PGT</shortName>
    </alternativeName>
</protein>
<evidence type="ECO:0000256" key="1">
    <source>
        <dbReference type="ARBA" id="ARBA00022475"/>
    </source>
</evidence>
<reference evidence="13 14" key="1">
    <citation type="submission" date="2017-08" db="EMBL/GenBank/DDBJ databases">
        <title>Infants hospitalized years apart are colonized by the same room-sourced microbial strains.</title>
        <authorList>
            <person name="Brooks B."/>
            <person name="Olm M.R."/>
            <person name="Firek B.A."/>
            <person name="Baker R."/>
            <person name="Thomas B.C."/>
            <person name="Morowitz M.J."/>
            <person name="Banfield J.F."/>
        </authorList>
    </citation>
    <scope>NUCLEOTIDE SEQUENCE [LARGE SCALE GENOMIC DNA]</scope>
    <source>
        <strain evidence="13">S2_005_002_R2_34</strain>
    </source>
</reference>
<proteinExistence type="inferred from homology"/>
<dbReference type="InterPro" id="IPR036950">
    <property type="entry name" value="PBP_transglycosylase"/>
</dbReference>
<feature type="transmembrane region" description="Helical" evidence="11">
    <location>
        <begin position="12"/>
        <end position="30"/>
    </location>
</feature>
<keyword evidence="7 11" id="KW-0573">Peptidoglycan synthesis</keyword>
<evidence type="ECO:0000256" key="10">
    <source>
        <dbReference type="ARBA" id="ARBA00023316"/>
    </source>
</evidence>
<dbReference type="GO" id="GO:0009252">
    <property type="term" value="P:peptidoglycan biosynthetic process"/>
    <property type="evidence" value="ECO:0007669"/>
    <property type="project" value="UniProtKB-UniRule"/>
</dbReference>
<dbReference type="SUPFAM" id="SSF53955">
    <property type="entry name" value="Lysozyme-like"/>
    <property type="match status" value="1"/>
</dbReference>
<dbReference type="EC" id="2.4.99.28" evidence="11"/>
<evidence type="ECO:0000256" key="9">
    <source>
        <dbReference type="ARBA" id="ARBA00023136"/>
    </source>
</evidence>
<keyword evidence="10 11" id="KW-0961">Cell wall biogenesis/degradation</keyword>
<comment type="caution">
    <text evidence="13">The sequence shown here is derived from an EMBL/GenBank/DDBJ whole genome shotgun (WGS) entry which is preliminary data.</text>
</comment>
<dbReference type="GO" id="GO:0071555">
    <property type="term" value="P:cell wall organization"/>
    <property type="evidence" value="ECO:0007669"/>
    <property type="project" value="UniProtKB-KW"/>
</dbReference>
<evidence type="ECO:0000256" key="5">
    <source>
        <dbReference type="ARBA" id="ARBA00022692"/>
    </source>
</evidence>
<keyword evidence="1 11" id="KW-1003">Cell membrane</keyword>
<dbReference type="Pfam" id="PF00912">
    <property type="entry name" value="Transgly"/>
    <property type="match status" value="1"/>
</dbReference>
<accession>A0A2W5NJ58</accession>
<dbReference type="Gene3D" id="1.10.3810.10">
    <property type="entry name" value="Biosynthetic peptidoglycan transglycosylase-like"/>
    <property type="match status" value="1"/>
</dbReference>
<dbReference type="AlphaFoldDB" id="A0A2W5NJ58"/>
<comment type="pathway">
    <text evidence="11">Cell wall biogenesis; peptidoglycan biosynthesis.</text>
</comment>
<dbReference type="InterPro" id="IPR011812">
    <property type="entry name" value="Pep_trsgly"/>
</dbReference>
<comment type="catalytic activity">
    <reaction evidence="11">
        <text>[GlcNAc-(1-&gt;4)-Mur2Ac(oyl-L-Ala-gamma-D-Glu-L-Lys-D-Ala-D-Ala)](n)-di-trans,octa-cis-undecaprenyl diphosphate + beta-D-GlcNAc-(1-&gt;4)-Mur2Ac(oyl-L-Ala-gamma-D-Glu-L-Lys-D-Ala-D-Ala)-di-trans,octa-cis-undecaprenyl diphosphate = [GlcNAc-(1-&gt;4)-Mur2Ac(oyl-L-Ala-gamma-D-Glu-L-Lys-D-Ala-D-Ala)](n+1)-di-trans,octa-cis-undecaprenyl diphosphate + di-trans,octa-cis-undecaprenyl diphosphate + H(+)</text>
        <dbReference type="Rhea" id="RHEA:23708"/>
        <dbReference type="Rhea" id="RHEA-COMP:9602"/>
        <dbReference type="Rhea" id="RHEA-COMP:9603"/>
        <dbReference type="ChEBI" id="CHEBI:15378"/>
        <dbReference type="ChEBI" id="CHEBI:58405"/>
        <dbReference type="ChEBI" id="CHEBI:60033"/>
        <dbReference type="ChEBI" id="CHEBI:78435"/>
        <dbReference type="EC" id="2.4.99.28"/>
    </reaction>
</comment>
<dbReference type="GO" id="GO:0016763">
    <property type="term" value="F:pentosyltransferase activity"/>
    <property type="evidence" value="ECO:0007669"/>
    <property type="project" value="InterPro"/>
</dbReference>
<feature type="domain" description="Glycosyl transferase family 51" evidence="12">
    <location>
        <begin position="47"/>
        <end position="205"/>
    </location>
</feature>
<evidence type="ECO:0000313" key="13">
    <source>
        <dbReference type="EMBL" id="PZQ52548.1"/>
    </source>
</evidence>
<evidence type="ECO:0000259" key="12">
    <source>
        <dbReference type="Pfam" id="PF00912"/>
    </source>
</evidence>
<dbReference type="EMBL" id="QFPW01000001">
    <property type="protein sequence ID" value="PZQ52548.1"/>
    <property type="molecule type" value="Genomic_DNA"/>
</dbReference>
<keyword evidence="6 11" id="KW-0133">Cell shape</keyword>
<dbReference type="InterPro" id="IPR023346">
    <property type="entry name" value="Lysozyme-like_dom_sf"/>
</dbReference>
<keyword evidence="9 11" id="KW-0472">Membrane</keyword>
<dbReference type="PANTHER" id="PTHR30400">
    <property type="entry name" value="MONOFUNCTIONAL BIOSYNTHETIC PEPTIDOGLYCAN TRANSGLYCOSYLASE"/>
    <property type="match status" value="1"/>
</dbReference>
<comment type="function">
    <text evidence="11">Peptidoglycan polymerase that catalyzes glycan chain elongation from lipid-linked precursors.</text>
</comment>
<keyword evidence="8 11" id="KW-1133">Transmembrane helix</keyword>
<evidence type="ECO:0000256" key="8">
    <source>
        <dbReference type="ARBA" id="ARBA00022989"/>
    </source>
</evidence>
<comment type="subcellular location">
    <subcellularLocation>
        <location evidence="11">Cell inner membrane</location>
        <topology evidence="11">Single-pass membrane protein</topology>
    </subcellularLocation>
</comment>
<evidence type="ECO:0000256" key="4">
    <source>
        <dbReference type="ARBA" id="ARBA00022679"/>
    </source>
</evidence>
<comment type="similarity">
    <text evidence="11">Belongs to the glycosyltransferase 51 family.</text>
</comment>
<evidence type="ECO:0000256" key="2">
    <source>
        <dbReference type="ARBA" id="ARBA00022519"/>
    </source>
</evidence>
<evidence type="ECO:0000256" key="3">
    <source>
        <dbReference type="ARBA" id="ARBA00022676"/>
    </source>
</evidence>
<keyword evidence="5 11" id="KW-0812">Transmembrane</keyword>
<dbReference type="NCBIfam" id="TIGR02070">
    <property type="entry name" value="mono_pep_trsgly"/>
    <property type="match status" value="1"/>
</dbReference>
<keyword evidence="4 11" id="KW-0808">Transferase</keyword>
<dbReference type="HAMAP" id="MF_00766">
    <property type="entry name" value="PGT_MtgA"/>
    <property type="match status" value="1"/>
</dbReference>
<dbReference type="Proteomes" id="UP000249185">
    <property type="component" value="Unassembled WGS sequence"/>
</dbReference>
<sequence>MIRRIWAILRRLIVFALIAAIALVLLFRFVNPPTNLYILSERARLGSVEQRWVSIDEMSDWLPLSAAAAEDANFCLHSGFDLDGIQSALADQERFRGASTISQQVAKNVFLWPARSWFRKGLEAGFTVLIELTWPKRRIMEVYLNIAEFGEGTFGVEAAARRYFDTGAAEMTPRASGRLMAVLPDPKNRSPVSGTGYIQSRGRAIQHGAETLRVDGRGACFL</sequence>
<keyword evidence="3 11" id="KW-0328">Glycosyltransferase</keyword>
<dbReference type="GO" id="GO:0008360">
    <property type="term" value="P:regulation of cell shape"/>
    <property type="evidence" value="ECO:0007669"/>
    <property type="project" value="UniProtKB-KW"/>
</dbReference>